<comment type="caution">
    <text evidence="1">The sequence shown here is derived from an EMBL/GenBank/DDBJ whole genome shotgun (WGS) entry which is preliminary data.</text>
</comment>
<dbReference type="EMBL" id="CAXIEN010000007">
    <property type="protein sequence ID" value="CAL1263005.1"/>
    <property type="molecule type" value="Genomic_DNA"/>
</dbReference>
<evidence type="ECO:0000313" key="1">
    <source>
        <dbReference type="EMBL" id="CAL1263005.1"/>
    </source>
</evidence>
<dbReference type="AlphaFoldDB" id="A0AAV1YX93"/>
<reference evidence="1 2" key="1">
    <citation type="submission" date="2024-04" db="EMBL/GenBank/DDBJ databases">
        <authorList>
            <person name="Rising A."/>
            <person name="Reimegard J."/>
            <person name="Sonavane S."/>
            <person name="Akerstrom W."/>
            <person name="Nylinder S."/>
            <person name="Hedman E."/>
            <person name="Kallberg Y."/>
        </authorList>
    </citation>
    <scope>NUCLEOTIDE SEQUENCE [LARGE SCALE GENOMIC DNA]</scope>
</reference>
<name>A0AAV1YX93_9ARAC</name>
<protein>
    <submittedName>
        <fullName evidence="1">Uncharacterized protein</fullName>
    </submittedName>
</protein>
<keyword evidence="2" id="KW-1185">Reference proteome</keyword>
<proteinExistence type="predicted"/>
<evidence type="ECO:0000313" key="2">
    <source>
        <dbReference type="Proteomes" id="UP001497382"/>
    </source>
</evidence>
<dbReference type="Proteomes" id="UP001497382">
    <property type="component" value="Unassembled WGS sequence"/>
</dbReference>
<accession>A0AAV1YX93</accession>
<organism evidence="1 2">
    <name type="scientific">Larinioides sclopetarius</name>
    <dbReference type="NCBI Taxonomy" id="280406"/>
    <lineage>
        <taxon>Eukaryota</taxon>
        <taxon>Metazoa</taxon>
        <taxon>Ecdysozoa</taxon>
        <taxon>Arthropoda</taxon>
        <taxon>Chelicerata</taxon>
        <taxon>Arachnida</taxon>
        <taxon>Araneae</taxon>
        <taxon>Araneomorphae</taxon>
        <taxon>Entelegynae</taxon>
        <taxon>Araneoidea</taxon>
        <taxon>Araneidae</taxon>
        <taxon>Larinioides</taxon>
    </lineage>
</organism>
<gene>
    <name evidence="1" type="ORF">LARSCL_LOCUS1317</name>
</gene>
<feature type="non-terminal residue" evidence="1">
    <location>
        <position position="1"/>
    </location>
</feature>
<sequence length="114" mass="12601">IRKSSNYLLKLIGIQLSFLSQLVSKCLHSARKYFHFDSELDSIIQNSINATFINSSTMNAVATTDEAETMTSERNTNAEGGITRLAVNGIIDGRVDDSDIITNYKRRLSVGARS</sequence>